<evidence type="ECO:0000259" key="7">
    <source>
        <dbReference type="PROSITE" id="PS50848"/>
    </source>
</evidence>
<dbReference type="Gene3D" id="3.30.530.20">
    <property type="match status" value="1"/>
</dbReference>
<evidence type="ECO:0000256" key="2">
    <source>
        <dbReference type="ARBA" id="ARBA00023125"/>
    </source>
</evidence>
<dbReference type="Pfam" id="PF25797">
    <property type="entry name" value="PDF2_C"/>
    <property type="match status" value="1"/>
</dbReference>
<dbReference type="InterPro" id="IPR042160">
    <property type="entry name" value="HD-Zip_IV"/>
</dbReference>
<keyword evidence="6" id="KW-0175">Coiled coil</keyword>
<feature type="domain" description="START" evidence="7">
    <location>
        <begin position="253"/>
        <end position="493"/>
    </location>
</feature>
<gene>
    <name evidence="8" type="ORF">M0R45_008812</name>
</gene>
<evidence type="ECO:0000256" key="5">
    <source>
        <dbReference type="ARBA" id="ARBA00023242"/>
    </source>
</evidence>
<evidence type="ECO:0000313" key="9">
    <source>
        <dbReference type="Proteomes" id="UP001457282"/>
    </source>
</evidence>
<dbReference type="SUPFAM" id="SSF55961">
    <property type="entry name" value="Bet v1-like"/>
    <property type="match status" value="2"/>
</dbReference>
<dbReference type="Proteomes" id="UP001457282">
    <property type="component" value="Unassembled WGS sequence"/>
</dbReference>
<dbReference type="SMART" id="SM00234">
    <property type="entry name" value="START"/>
    <property type="match status" value="1"/>
</dbReference>
<dbReference type="Pfam" id="PF01852">
    <property type="entry name" value="START"/>
    <property type="match status" value="1"/>
</dbReference>
<keyword evidence="5" id="KW-0539">Nucleus</keyword>
<sequence length="726" mass="81504">MARHVTSFSELFSSSASESQIFEGLEEIIPPGVLANLAANAPIEPQPEQPLVPIPEAEPLAQPEGGFLEMIQYVESFAQPEAQQAYIQAADQPVQPEVGPSQRRAPKSNRYSHFQLRALSDFTAVHPNPTYEQKSLLSQQVGLPMKKINKWIHKHSTPPVQSDEQLIAELISRNEELLKEIEELKMQNQILINALTAGTCPQCRGPIPHPDVQQPIVAVDPHQPEFLEVSSDDSSDQDFMPSDNLPGPAHDLVGVTSEEVAGIVRRAKDEFIIMATAGYPLWISSSTDVNSIYPETLNYGEYLRMSQRRGVAQYFQSEASRHSSIIRLSPITIIQILMDVEQWSPVFCSMVTNAQILEVLSPGEEESYKEQKQIMSAEFVLSTPKVPAREVQFVRYSHQQMDGSWIIVDVSVDEWRKFQRRTTRSICRKRPSGCLIRDMQNGSSMVTWVENVDIQEKDKELHPKLRPFVESGFAFGARRWISTLQQEAERFIYSTGINISPTDSAISPEGRRSLAMTAKKMVISFCSDTCNSTYHHWTSSNKSRQKNIEVKTNKRRGDPGKPPGLHRTAGCTVELISSQNRVFDYLSDIQNRPQWERMSSNSLVQELARFSTGPDPRNCISVLAFSRHNDILMLQECCTDATGSYVIFAPIEKAVFQSMLCGVDQDIQLMPFGFFILPNVSGSILEGTLLTMVFQLTVKNVSSKQAVQVVTQIVKDALQKIMEAVN</sequence>
<dbReference type="AlphaFoldDB" id="A0AAW1Y459"/>
<dbReference type="PANTHER" id="PTHR45654:SF77">
    <property type="entry name" value="HOMEOBOX-LEUCINE ZIPPER PROTEIN MERISTEM L1"/>
    <property type="match status" value="1"/>
</dbReference>
<dbReference type="GO" id="GO:0003677">
    <property type="term" value="F:DNA binding"/>
    <property type="evidence" value="ECO:0007669"/>
    <property type="project" value="UniProtKB-KW"/>
</dbReference>
<keyword evidence="1" id="KW-0805">Transcription regulation</keyword>
<dbReference type="Gene3D" id="1.10.10.60">
    <property type="entry name" value="Homeodomain-like"/>
    <property type="match status" value="1"/>
</dbReference>
<dbReference type="GO" id="GO:0008289">
    <property type="term" value="F:lipid binding"/>
    <property type="evidence" value="ECO:0007669"/>
    <property type="project" value="InterPro"/>
</dbReference>
<dbReference type="EMBL" id="JBEDUW010000002">
    <property type="protein sequence ID" value="KAK9943195.1"/>
    <property type="molecule type" value="Genomic_DNA"/>
</dbReference>
<organism evidence="8 9">
    <name type="scientific">Rubus argutus</name>
    <name type="common">Southern blackberry</name>
    <dbReference type="NCBI Taxonomy" id="59490"/>
    <lineage>
        <taxon>Eukaryota</taxon>
        <taxon>Viridiplantae</taxon>
        <taxon>Streptophyta</taxon>
        <taxon>Embryophyta</taxon>
        <taxon>Tracheophyta</taxon>
        <taxon>Spermatophyta</taxon>
        <taxon>Magnoliopsida</taxon>
        <taxon>eudicotyledons</taxon>
        <taxon>Gunneridae</taxon>
        <taxon>Pentapetalae</taxon>
        <taxon>rosids</taxon>
        <taxon>fabids</taxon>
        <taxon>Rosales</taxon>
        <taxon>Rosaceae</taxon>
        <taxon>Rosoideae</taxon>
        <taxon>Rosoideae incertae sedis</taxon>
        <taxon>Rubus</taxon>
    </lineage>
</organism>
<reference evidence="8 9" key="1">
    <citation type="journal article" date="2023" name="G3 (Bethesda)">
        <title>A chromosome-length genome assembly and annotation of blackberry (Rubus argutus, cv. 'Hillquist').</title>
        <authorList>
            <person name="Bruna T."/>
            <person name="Aryal R."/>
            <person name="Dudchenko O."/>
            <person name="Sargent D.J."/>
            <person name="Mead D."/>
            <person name="Buti M."/>
            <person name="Cavallini A."/>
            <person name="Hytonen T."/>
            <person name="Andres J."/>
            <person name="Pham M."/>
            <person name="Weisz D."/>
            <person name="Mascagni F."/>
            <person name="Usai G."/>
            <person name="Natali L."/>
            <person name="Bassil N."/>
            <person name="Fernandez G.E."/>
            <person name="Lomsadze A."/>
            <person name="Armour M."/>
            <person name="Olukolu B."/>
            <person name="Poorten T."/>
            <person name="Britton C."/>
            <person name="Davik J."/>
            <person name="Ashrafi H."/>
            <person name="Aiden E.L."/>
            <person name="Borodovsky M."/>
            <person name="Worthington M."/>
        </authorList>
    </citation>
    <scope>NUCLEOTIDE SEQUENCE [LARGE SCALE GENOMIC DNA]</scope>
    <source>
        <strain evidence="8">PI 553951</strain>
    </source>
</reference>
<evidence type="ECO:0000256" key="6">
    <source>
        <dbReference type="SAM" id="Coils"/>
    </source>
</evidence>
<dbReference type="PROSITE" id="PS50848">
    <property type="entry name" value="START"/>
    <property type="match status" value="1"/>
</dbReference>
<dbReference type="InterPro" id="IPR057993">
    <property type="entry name" value="HD-Zip_IV_C"/>
</dbReference>
<dbReference type="InterPro" id="IPR023393">
    <property type="entry name" value="START-like_dom_sf"/>
</dbReference>
<dbReference type="CDD" id="cd08875">
    <property type="entry name" value="START_ArGLABRA2_like"/>
    <property type="match status" value="1"/>
</dbReference>
<feature type="coiled-coil region" evidence="6">
    <location>
        <begin position="160"/>
        <end position="194"/>
    </location>
</feature>
<evidence type="ECO:0000313" key="8">
    <source>
        <dbReference type="EMBL" id="KAK9943195.1"/>
    </source>
</evidence>
<evidence type="ECO:0000256" key="4">
    <source>
        <dbReference type="ARBA" id="ARBA00023163"/>
    </source>
</evidence>
<name>A0AAW1Y459_RUBAR</name>
<keyword evidence="2" id="KW-0238">DNA-binding</keyword>
<dbReference type="SUPFAM" id="SSF46689">
    <property type="entry name" value="Homeodomain-like"/>
    <property type="match status" value="1"/>
</dbReference>
<accession>A0AAW1Y459</accession>
<comment type="caution">
    <text evidence="8">The sequence shown here is derived from an EMBL/GenBank/DDBJ whole genome shotgun (WGS) entry which is preliminary data.</text>
</comment>
<dbReference type="InterPro" id="IPR002913">
    <property type="entry name" value="START_lipid-bd_dom"/>
</dbReference>
<keyword evidence="9" id="KW-1185">Reference proteome</keyword>
<keyword evidence="4" id="KW-0804">Transcription</keyword>
<dbReference type="InterPro" id="IPR009057">
    <property type="entry name" value="Homeodomain-like_sf"/>
</dbReference>
<dbReference type="PANTHER" id="PTHR45654">
    <property type="entry name" value="HOMEOBOX-LEUCINE ZIPPER PROTEIN MERISTEM L1"/>
    <property type="match status" value="1"/>
</dbReference>
<keyword evidence="3" id="KW-0371">Homeobox</keyword>
<evidence type="ECO:0000256" key="3">
    <source>
        <dbReference type="ARBA" id="ARBA00023155"/>
    </source>
</evidence>
<proteinExistence type="predicted"/>
<protein>
    <recommendedName>
        <fullName evidence="7">START domain-containing protein</fullName>
    </recommendedName>
</protein>
<evidence type="ECO:0000256" key="1">
    <source>
        <dbReference type="ARBA" id="ARBA00023015"/>
    </source>
</evidence>